<feature type="region of interest" description="Disordered" evidence="1">
    <location>
        <begin position="44"/>
        <end position="97"/>
    </location>
</feature>
<keyword evidence="4" id="KW-1185">Reference proteome</keyword>
<evidence type="ECO:0008006" key="5">
    <source>
        <dbReference type="Google" id="ProtNLM"/>
    </source>
</evidence>
<reference evidence="3 4" key="1">
    <citation type="submission" date="2018-03" db="EMBL/GenBank/DDBJ databases">
        <title>The ancient ancestry and fast evolution of plastids.</title>
        <authorList>
            <person name="Moore K.R."/>
            <person name="Magnabosco C."/>
            <person name="Momper L."/>
            <person name="Gold D.A."/>
            <person name="Bosak T."/>
            <person name="Fournier G.P."/>
        </authorList>
    </citation>
    <scope>NUCLEOTIDE SEQUENCE [LARGE SCALE GENOMIC DNA]</scope>
    <source>
        <strain evidence="3 4">CCALA 016</strain>
    </source>
</reference>
<evidence type="ECO:0000313" key="4">
    <source>
        <dbReference type="Proteomes" id="UP000239001"/>
    </source>
</evidence>
<dbReference type="EMBL" id="PXOH01000003">
    <property type="protein sequence ID" value="PSF38697.1"/>
    <property type="molecule type" value="Genomic_DNA"/>
</dbReference>
<evidence type="ECO:0000256" key="2">
    <source>
        <dbReference type="SAM" id="SignalP"/>
    </source>
</evidence>
<protein>
    <recommendedName>
        <fullName evidence="5">Low temperature-induced protein</fullName>
    </recommendedName>
</protein>
<feature type="compositionally biased region" description="Basic and acidic residues" evidence="1">
    <location>
        <begin position="60"/>
        <end position="80"/>
    </location>
</feature>
<proteinExistence type="predicted"/>
<comment type="caution">
    <text evidence="3">The sequence shown here is derived from an EMBL/GenBank/DDBJ whole genome shotgun (WGS) entry which is preliminary data.</text>
</comment>
<keyword evidence="2" id="KW-0732">Signal</keyword>
<dbReference type="AlphaFoldDB" id="A0A2T1M1W7"/>
<evidence type="ECO:0000256" key="1">
    <source>
        <dbReference type="SAM" id="MobiDB-lite"/>
    </source>
</evidence>
<organism evidence="3 4">
    <name type="scientific">Aphanothece hegewaldii CCALA 016</name>
    <dbReference type="NCBI Taxonomy" id="2107694"/>
    <lineage>
        <taxon>Bacteria</taxon>
        <taxon>Bacillati</taxon>
        <taxon>Cyanobacteriota</taxon>
        <taxon>Cyanophyceae</taxon>
        <taxon>Oscillatoriophycideae</taxon>
        <taxon>Chroococcales</taxon>
        <taxon>Aphanothecaceae</taxon>
        <taxon>Aphanothece</taxon>
    </lineage>
</organism>
<feature type="signal peptide" evidence="2">
    <location>
        <begin position="1"/>
        <end position="34"/>
    </location>
</feature>
<evidence type="ECO:0000313" key="3">
    <source>
        <dbReference type="EMBL" id="PSF38697.1"/>
    </source>
</evidence>
<dbReference type="RefSeq" id="WP_106455619.1">
    <property type="nucleotide sequence ID" value="NZ_PXOH01000003.1"/>
</dbReference>
<accession>A0A2T1M1W7</accession>
<name>A0A2T1M1W7_9CHRO</name>
<reference evidence="3 4" key="2">
    <citation type="submission" date="2018-03" db="EMBL/GenBank/DDBJ databases">
        <authorList>
            <person name="Keele B.F."/>
        </authorList>
    </citation>
    <scope>NUCLEOTIDE SEQUENCE [LARGE SCALE GENOMIC DNA]</scope>
    <source>
        <strain evidence="3 4">CCALA 016</strain>
    </source>
</reference>
<dbReference type="Proteomes" id="UP000239001">
    <property type="component" value="Unassembled WGS sequence"/>
</dbReference>
<gene>
    <name evidence="3" type="ORF">C7H19_04095</name>
</gene>
<sequence>MNFFKNIFQRFTLFVLSISLMAVFMVNYANIAQAGPMDENLIDKAPMGQETAEFENASKSADHRGLERAQKQLEKTENDNRASFNEPTPRGRDLRAYDENASIGEKFSDTLENAKKTFQQATESVIENQS</sequence>
<feature type="chain" id="PRO_5015456695" description="Low temperature-induced protein" evidence="2">
    <location>
        <begin position="35"/>
        <end position="130"/>
    </location>
</feature>